<comment type="caution">
    <text evidence="11">The sequence shown here is derived from an EMBL/GenBank/DDBJ whole genome shotgun (WGS) entry which is preliminary data.</text>
</comment>
<feature type="domain" description="Lumazine-binding" evidence="10">
    <location>
        <begin position="1"/>
        <end position="96"/>
    </location>
</feature>
<proteinExistence type="predicted"/>
<dbReference type="SUPFAM" id="SSF63380">
    <property type="entry name" value="Riboflavin synthase domain-like"/>
    <property type="match status" value="2"/>
</dbReference>
<comment type="function">
    <text evidence="2">Catalyzes the dismutation of two molecules of 6,7-dimethyl-8-ribityllumazine, resulting in the formation of riboflavin and 5-amino-6-(D-ribitylamino)uracil.</text>
</comment>
<evidence type="ECO:0000256" key="5">
    <source>
        <dbReference type="ARBA" id="ARBA00013950"/>
    </source>
</evidence>
<sequence>MFKGIITDIGTIIDTTIHSNSDQIFHIKTQNLPSINKGNSIACSGVCLTVVDMMSDIFTVQTSQETMKISNLNTWKIGKKINLEQAMRLSDKIDGHLVQGHVDGIVKILTIERNLDSHEIKLSCPQELIKFVAKKGSVTLNGVSLTVNSVINQEFIVNIIPYTWENTTFQYNKINDYLNLEIDMIARLGFIDRVTGISLGVLKGILLSYVLFFAVYLYCYTVYDKEEYGKKEKYSEIKAEDILPNWIINSHSYQALFVTAEEVIDMYVPESLILKIKEIGGEMVDQEKPKNNKKEE</sequence>
<evidence type="ECO:0000259" key="10">
    <source>
        <dbReference type="PROSITE" id="PS51177"/>
    </source>
</evidence>
<keyword evidence="9" id="KW-0812">Transmembrane</keyword>
<dbReference type="EMBL" id="BMAO01011793">
    <property type="protein sequence ID" value="GFQ76550.1"/>
    <property type="molecule type" value="Genomic_DNA"/>
</dbReference>
<dbReference type="Pfam" id="PF00677">
    <property type="entry name" value="Lum_binding"/>
    <property type="match status" value="2"/>
</dbReference>
<dbReference type="CDD" id="cd00402">
    <property type="entry name" value="Riboflavin_synthase_like"/>
    <property type="match status" value="1"/>
</dbReference>
<dbReference type="GO" id="GO:0009231">
    <property type="term" value="P:riboflavin biosynthetic process"/>
    <property type="evidence" value="ECO:0007669"/>
    <property type="project" value="UniProtKB-KW"/>
</dbReference>
<dbReference type="Proteomes" id="UP000887116">
    <property type="component" value="Unassembled WGS sequence"/>
</dbReference>
<name>A0A8X6KHV1_TRICU</name>
<evidence type="ECO:0000256" key="1">
    <source>
        <dbReference type="ARBA" id="ARBA00000968"/>
    </source>
</evidence>
<keyword evidence="6" id="KW-0686">Riboflavin biosynthesis</keyword>
<dbReference type="OrthoDB" id="8194160at2759"/>
<feature type="transmembrane region" description="Helical" evidence="9">
    <location>
        <begin position="201"/>
        <end position="223"/>
    </location>
</feature>
<dbReference type="EC" id="2.5.1.9" evidence="4"/>
<comment type="catalytic activity">
    <reaction evidence="1">
        <text>2 6,7-dimethyl-8-(1-D-ribityl)lumazine + H(+) = 5-amino-6-(D-ribitylamino)uracil + riboflavin</text>
        <dbReference type="Rhea" id="RHEA:20772"/>
        <dbReference type="ChEBI" id="CHEBI:15378"/>
        <dbReference type="ChEBI" id="CHEBI:15934"/>
        <dbReference type="ChEBI" id="CHEBI:57986"/>
        <dbReference type="ChEBI" id="CHEBI:58201"/>
        <dbReference type="EC" id="2.5.1.9"/>
    </reaction>
</comment>
<dbReference type="PANTHER" id="PTHR21098:SF12">
    <property type="entry name" value="RIBOFLAVIN SYNTHASE"/>
    <property type="match status" value="1"/>
</dbReference>
<keyword evidence="9" id="KW-1133">Transmembrane helix</keyword>
<keyword evidence="7" id="KW-0808">Transferase</keyword>
<dbReference type="AlphaFoldDB" id="A0A8X6KHV1"/>
<evidence type="ECO:0000256" key="6">
    <source>
        <dbReference type="ARBA" id="ARBA00022619"/>
    </source>
</evidence>
<reference evidence="11" key="1">
    <citation type="submission" date="2020-07" db="EMBL/GenBank/DDBJ databases">
        <title>Multicomponent nature underlies the extraordinary mechanical properties of spider dragline silk.</title>
        <authorList>
            <person name="Kono N."/>
            <person name="Nakamura H."/>
            <person name="Mori M."/>
            <person name="Yoshida Y."/>
            <person name="Ohtoshi R."/>
            <person name="Malay A.D."/>
            <person name="Moran D.A.P."/>
            <person name="Tomita M."/>
            <person name="Numata K."/>
            <person name="Arakawa K."/>
        </authorList>
    </citation>
    <scope>NUCLEOTIDE SEQUENCE</scope>
</reference>
<evidence type="ECO:0000256" key="9">
    <source>
        <dbReference type="SAM" id="Phobius"/>
    </source>
</evidence>
<evidence type="ECO:0000256" key="8">
    <source>
        <dbReference type="ARBA" id="ARBA00022737"/>
    </source>
</evidence>
<evidence type="ECO:0000313" key="11">
    <source>
        <dbReference type="EMBL" id="GFQ76550.1"/>
    </source>
</evidence>
<protein>
    <recommendedName>
        <fullName evidence="5">Riboflavin synthase</fullName>
        <ecNumber evidence="4">2.5.1.9</ecNumber>
    </recommendedName>
</protein>
<keyword evidence="12" id="KW-1185">Reference proteome</keyword>
<dbReference type="Gene3D" id="2.40.30.20">
    <property type="match status" value="2"/>
</dbReference>
<dbReference type="GO" id="GO:0004746">
    <property type="term" value="F:riboflavin synthase activity"/>
    <property type="evidence" value="ECO:0007669"/>
    <property type="project" value="UniProtKB-EC"/>
</dbReference>
<dbReference type="InterPro" id="IPR001783">
    <property type="entry name" value="Lumazine-bd"/>
</dbReference>
<evidence type="ECO:0000256" key="2">
    <source>
        <dbReference type="ARBA" id="ARBA00002803"/>
    </source>
</evidence>
<dbReference type="PANTHER" id="PTHR21098">
    <property type="entry name" value="RIBOFLAVIN SYNTHASE ALPHA CHAIN"/>
    <property type="match status" value="1"/>
</dbReference>
<gene>
    <name evidence="11" type="primary">ribE</name>
    <name evidence="11" type="ORF">TNCT_635141</name>
</gene>
<accession>A0A8X6KHV1</accession>
<comment type="pathway">
    <text evidence="3">Cofactor biosynthesis; riboflavin biosynthesis; riboflavin from 2-hydroxy-3-oxobutyl phosphate and 5-amino-6-(D-ribitylamino)uracil: step 2/2.</text>
</comment>
<keyword evidence="8" id="KW-0677">Repeat</keyword>
<organism evidence="11 12">
    <name type="scientific">Trichonephila clavata</name>
    <name type="common">Joro spider</name>
    <name type="synonym">Nephila clavata</name>
    <dbReference type="NCBI Taxonomy" id="2740835"/>
    <lineage>
        <taxon>Eukaryota</taxon>
        <taxon>Metazoa</taxon>
        <taxon>Ecdysozoa</taxon>
        <taxon>Arthropoda</taxon>
        <taxon>Chelicerata</taxon>
        <taxon>Arachnida</taxon>
        <taxon>Araneae</taxon>
        <taxon>Araneomorphae</taxon>
        <taxon>Entelegynae</taxon>
        <taxon>Araneoidea</taxon>
        <taxon>Nephilidae</taxon>
        <taxon>Trichonephila</taxon>
    </lineage>
</organism>
<dbReference type="InterPro" id="IPR023366">
    <property type="entry name" value="ATP_synth_asu-like_sf"/>
</dbReference>
<evidence type="ECO:0000256" key="3">
    <source>
        <dbReference type="ARBA" id="ARBA00004887"/>
    </source>
</evidence>
<evidence type="ECO:0000256" key="7">
    <source>
        <dbReference type="ARBA" id="ARBA00022679"/>
    </source>
</evidence>
<keyword evidence="9" id="KW-0472">Membrane</keyword>
<evidence type="ECO:0000313" key="12">
    <source>
        <dbReference type="Proteomes" id="UP000887116"/>
    </source>
</evidence>
<feature type="domain" description="Lumazine-binding" evidence="10">
    <location>
        <begin position="97"/>
        <end position="193"/>
    </location>
</feature>
<dbReference type="InterPro" id="IPR017938">
    <property type="entry name" value="Riboflavin_synthase-like_b-brl"/>
</dbReference>
<dbReference type="PROSITE" id="PS51177">
    <property type="entry name" value="LUMAZINE_BIND"/>
    <property type="match status" value="2"/>
</dbReference>
<dbReference type="NCBIfam" id="TIGR00187">
    <property type="entry name" value="ribE"/>
    <property type="match status" value="1"/>
</dbReference>
<evidence type="ECO:0000256" key="4">
    <source>
        <dbReference type="ARBA" id="ARBA00012827"/>
    </source>
</evidence>
<dbReference type="InterPro" id="IPR026017">
    <property type="entry name" value="Lumazine-bd_dom"/>
</dbReference>
<dbReference type="NCBIfam" id="NF006767">
    <property type="entry name" value="PRK09289.1"/>
    <property type="match status" value="1"/>
</dbReference>